<evidence type="ECO:0000313" key="1">
    <source>
        <dbReference type="EMBL" id="KUL47562.1"/>
    </source>
</evidence>
<protein>
    <submittedName>
        <fullName evidence="1">Uncharacterized protein</fullName>
    </submittedName>
</protein>
<name>A0A0X3VTH4_STRVO</name>
<evidence type="ECO:0000313" key="2">
    <source>
        <dbReference type="Proteomes" id="UP000053413"/>
    </source>
</evidence>
<comment type="caution">
    <text evidence="1">The sequence shown here is derived from an EMBL/GenBank/DDBJ whole genome shotgun (WGS) entry which is preliminary data.</text>
</comment>
<sequence>MLRGISGRAGSCVRVGSVAGAVAADDLDAGLVGQPAGQGRCLVVGQQVDGSAGLDVDQRAAVDVALAQGEIVDAEDARGLRRGSGRAWISRSGGVGRLTAALRTAARRAPARPAGVSAITCTTACNR</sequence>
<proteinExistence type="predicted"/>
<reference evidence="2" key="1">
    <citation type="submission" date="2015-10" db="EMBL/GenBank/DDBJ databases">
        <authorList>
            <person name="Ju K.-S."/>
            <person name="Doroghazi J.R."/>
            <person name="Metcalf W.W."/>
        </authorList>
    </citation>
    <scope>NUCLEOTIDE SEQUENCE [LARGE SCALE GENOMIC DNA]</scope>
    <source>
        <strain evidence="2">NRRL F-8817</strain>
    </source>
</reference>
<dbReference type="Proteomes" id="UP000053413">
    <property type="component" value="Unassembled WGS sequence"/>
</dbReference>
<dbReference type="EMBL" id="LLZJ01000385">
    <property type="protein sequence ID" value="KUL47562.1"/>
    <property type="molecule type" value="Genomic_DNA"/>
</dbReference>
<dbReference type="AlphaFoldDB" id="A0A0X3VTH4"/>
<accession>A0A0X3VTH4</accession>
<dbReference type="RefSeq" id="WP_059147328.1">
    <property type="nucleotide sequence ID" value="NZ_LLZJ01000385.1"/>
</dbReference>
<organism evidence="1 2">
    <name type="scientific">Streptomyces violaceusniger</name>
    <dbReference type="NCBI Taxonomy" id="68280"/>
    <lineage>
        <taxon>Bacteria</taxon>
        <taxon>Bacillati</taxon>
        <taxon>Actinomycetota</taxon>
        <taxon>Actinomycetes</taxon>
        <taxon>Kitasatosporales</taxon>
        <taxon>Streptomycetaceae</taxon>
        <taxon>Streptomyces</taxon>
        <taxon>Streptomyces violaceusniger group</taxon>
    </lineage>
</organism>
<gene>
    <name evidence="1" type="ORF">ADL28_32335</name>
</gene>